<name>A0A9D3YT82_DREPO</name>
<evidence type="ECO:0000313" key="2">
    <source>
        <dbReference type="Proteomes" id="UP000828390"/>
    </source>
</evidence>
<proteinExistence type="predicted"/>
<protein>
    <submittedName>
        <fullName evidence="1">Uncharacterized protein</fullName>
    </submittedName>
</protein>
<gene>
    <name evidence="1" type="ORF">DPMN_079506</name>
</gene>
<organism evidence="1 2">
    <name type="scientific">Dreissena polymorpha</name>
    <name type="common">Zebra mussel</name>
    <name type="synonym">Mytilus polymorpha</name>
    <dbReference type="NCBI Taxonomy" id="45954"/>
    <lineage>
        <taxon>Eukaryota</taxon>
        <taxon>Metazoa</taxon>
        <taxon>Spiralia</taxon>
        <taxon>Lophotrochozoa</taxon>
        <taxon>Mollusca</taxon>
        <taxon>Bivalvia</taxon>
        <taxon>Autobranchia</taxon>
        <taxon>Heteroconchia</taxon>
        <taxon>Euheterodonta</taxon>
        <taxon>Imparidentia</taxon>
        <taxon>Neoheterodontei</taxon>
        <taxon>Myida</taxon>
        <taxon>Dreissenoidea</taxon>
        <taxon>Dreissenidae</taxon>
        <taxon>Dreissena</taxon>
    </lineage>
</organism>
<keyword evidence="2" id="KW-1185">Reference proteome</keyword>
<evidence type="ECO:0000313" key="1">
    <source>
        <dbReference type="EMBL" id="KAH3704450.1"/>
    </source>
</evidence>
<sequence>MSSYVFVFCDAHIVPYFSQFLADLEVHVVVLESLLVFLPADAHVAQETVEVRQVNSLVRQVLLLEHFDQVARFLGTLVVVALRVRC</sequence>
<reference evidence="1" key="2">
    <citation type="submission" date="2020-11" db="EMBL/GenBank/DDBJ databases">
        <authorList>
            <person name="McCartney M.A."/>
            <person name="Auch B."/>
            <person name="Kono T."/>
            <person name="Mallez S."/>
            <person name="Becker A."/>
            <person name="Gohl D.M."/>
            <person name="Silverstein K.A.T."/>
            <person name="Koren S."/>
            <person name="Bechman K.B."/>
            <person name="Herman A."/>
            <person name="Abrahante J.E."/>
            <person name="Garbe J."/>
        </authorList>
    </citation>
    <scope>NUCLEOTIDE SEQUENCE</scope>
    <source>
        <strain evidence="1">Duluth1</strain>
        <tissue evidence="1">Whole animal</tissue>
    </source>
</reference>
<dbReference type="Proteomes" id="UP000828390">
    <property type="component" value="Unassembled WGS sequence"/>
</dbReference>
<reference evidence="1" key="1">
    <citation type="journal article" date="2019" name="bioRxiv">
        <title>The Genome of the Zebra Mussel, Dreissena polymorpha: A Resource for Invasive Species Research.</title>
        <authorList>
            <person name="McCartney M.A."/>
            <person name="Auch B."/>
            <person name="Kono T."/>
            <person name="Mallez S."/>
            <person name="Zhang Y."/>
            <person name="Obille A."/>
            <person name="Becker A."/>
            <person name="Abrahante J.E."/>
            <person name="Garbe J."/>
            <person name="Badalamenti J.P."/>
            <person name="Herman A."/>
            <person name="Mangelson H."/>
            <person name="Liachko I."/>
            <person name="Sullivan S."/>
            <person name="Sone E.D."/>
            <person name="Koren S."/>
            <person name="Silverstein K.A.T."/>
            <person name="Beckman K.B."/>
            <person name="Gohl D.M."/>
        </authorList>
    </citation>
    <scope>NUCLEOTIDE SEQUENCE</scope>
    <source>
        <strain evidence="1">Duluth1</strain>
        <tissue evidence="1">Whole animal</tissue>
    </source>
</reference>
<dbReference type="EMBL" id="JAIWYP010000015">
    <property type="protein sequence ID" value="KAH3704450.1"/>
    <property type="molecule type" value="Genomic_DNA"/>
</dbReference>
<accession>A0A9D3YT82</accession>
<dbReference type="AlphaFoldDB" id="A0A9D3YT82"/>
<comment type="caution">
    <text evidence="1">The sequence shown here is derived from an EMBL/GenBank/DDBJ whole genome shotgun (WGS) entry which is preliminary data.</text>
</comment>